<proteinExistence type="predicted"/>
<feature type="region of interest" description="Disordered" evidence="1">
    <location>
        <begin position="188"/>
        <end position="259"/>
    </location>
</feature>
<feature type="compositionally biased region" description="Low complexity" evidence="1">
    <location>
        <begin position="40"/>
        <end position="70"/>
    </location>
</feature>
<dbReference type="Proteomes" id="UP000298327">
    <property type="component" value="Unassembled WGS sequence"/>
</dbReference>
<feature type="compositionally biased region" description="Basic residues" evidence="1">
    <location>
        <begin position="400"/>
        <end position="409"/>
    </location>
</feature>
<organism evidence="2 3">
    <name type="scientific">Dentipellis fragilis</name>
    <dbReference type="NCBI Taxonomy" id="205917"/>
    <lineage>
        <taxon>Eukaryota</taxon>
        <taxon>Fungi</taxon>
        <taxon>Dikarya</taxon>
        <taxon>Basidiomycota</taxon>
        <taxon>Agaricomycotina</taxon>
        <taxon>Agaricomycetes</taxon>
        <taxon>Russulales</taxon>
        <taxon>Hericiaceae</taxon>
        <taxon>Dentipellis</taxon>
    </lineage>
</organism>
<sequence>MSTRSPHYTGSSQDDTMRPKSPKPLSQPPPNLSMQTEIDLLPSSQPLPSESQHPLVASASPMPSSAQPLPDELARDNIKVRDFAFESVLPVIPSIKRRRRISNAARPLKRPKRWHNDNQDLIQEGVELPTAGIAFNTQIQTGEQLKGKGKLERKSTEPDVAPDKSDRRPARGLGFTDLSECDAFGDSQVAQTSAPTQMQGSRPSQPSLHYWPERALEPSQRIKFGPNALVSSQPPLVDDSQDTEPLIDTPLLTPHGSHRFEVSDTSAIPLSQLDAELERHVPEDVTLSQLGFSPERSQFDELPQAVASVPSNGIEHPTTPTPKPRGLKLIAPGGSLSALSPMSSLTSLALSPRAENRPLPIAPTPSPPVAASSRPKASPRYFLRRRAASPSRNEAPAAPTRHRSTRKTGKTSTVPFPRLPAASRQSAHSRTPKASKLSPRARPLKRTAV</sequence>
<dbReference type="OrthoDB" id="3232876at2759"/>
<accession>A0A4Y9ZDU3</accession>
<gene>
    <name evidence="2" type="ORF">EVG20_g1024</name>
</gene>
<evidence type="ECO:0000313" key="3">
    <source>
        <dbReference type="Proteomes" id="UP000298327"/>
    </source>
</evidence>
<evidence type="ECO:0000313" key="2">
    <source>
        <dbReference type="EMBL" id="TFY71991.1"/>
    </source>
</evidence>
<name>A0A4Y9ZDU3_9AGAM</name>
<feature type="region of interest" description="Disordered" evidence="1">
    <location>
        <begin position="286"/>
        <end position="449"/>
    </location>
</feature>
<feature type="compositionally biased region" description="Low complexity" evidence="1">
    <location>
        <begin position="369"/>
        <end position="379"/>
    </location>
</feature>
<comment type="caution">
    <text evidence="2">The sequence shown here is derived from an EMBL/GenBank/DDBJ whole genome shotgun (WGS) entry which is preliminary data.</text>
</comment>
<reference evidence="2 3" key="1">
    <citation type="submission" date="2019-02" db="EMBL/GenBank/DDBJ databases">
        <title>Genome sequencing of the rare red list fungi Dentipellis fragilis.</title>
        <authorList>
            <person name="Buettner E."/>
            <person name="Kellner H."/>
        </authorList>
    </citation>
    <scope>NUCLEOTIDE SEQUENCE [LARGE SCALE GENOMIC DNA]</scope>
    <source>
        <strain evidence="2 3">DSM 105465</strain>
    </source>
</reference>
<protein>
    <submittedName>
        <fullName evidence="2">Uncharacterized protein</fullName>
    </submittedName>
</protein>
<feature type="compositionally biased region" description="Polar residues" evidence="1">
    <location>
        <begin position="337"/>
        <end position="349"/>
    </location>
</feature>
<feature type="region of interest" description="Disordered" evidence="1">
    <location>
        <begin position="139"/>
        <end position="176"/>
    </location>
</feature>
<feature type="region of interest" description="Disordered" evidence="1">
    <location>
        <begin position="1"/>
        <end position="73"/>
    </location>
</feature>
<evidence type="ECO:0000256" key="1">
    <source>
        <dbReference type="SAM" id="MobiDB-lite"/>
    </source>
</evidence>
<dbReference type="EMBL" id="SEOQ01000029">
    <property type="protein sequence ID" value="TFY71991.1"/>
    <property type="molecule type" value="Genomic_DNA"/>
</dbReference>
<feature type="compositionally biased region" description="Polar residues" evidence="1">
    <location>
        <begin position="188"/>
        <end position="207"/>
    </location>
</feature>
<feature type="compositionally biased region" description="Polar residues" evidence="1">
    <location>
        <begin position="1"/>
        <end position="14"/>
    </location>
</feature>
<dbReference type="AlphaFoldDB" id="A0A4Y9ZDU3"/>
<feature type="compositionally biased region" description="Basic and acidic residues" evidence="1">
    <location>
        <begin position="145"/>
        <end position="169"/>
    </location>
</feature>
<keyword evidence="3" id="KW-1185">Reference proteome</keyword>